<accession>A0AB38U929</accession>
<organism evidence="1 2">
    <name type="scientific">Bacteroides thetaiotaomicron</name>
    <dbReference type="NCBI Taxonomy" id="818"/>
    <lineage>
        <taxon>Bacteria</taxon>
        <taxon>Pseudomonadati</taxon>
        <taxon>Bacteroidota</taxon>
        <taxon>Bacteroidia</taxon>
        <taxon>Bacteroidales</taxon>
        <taxon>Bacteroidaceae</taxon>
        <taxon>Bacteroides</taxon>
    </lineage>
</organism>
<name>A0AB38U929_BACT4</name>
<dbReference type="Proteomes" id="UP001162960">
    <property type="component" value="Chromosome"/>
</dbReference>
<proteinExistence type="predicted"/>
<gene>
    <name evidence="1" type="ORF">KQP74_15685</name>
</gene>
<sequence>MSNLTDNGLQLFARQINEAVSALIELEAMKADNQQRESESNSPAYTSEQIMDLQCKYALDYNSIIDKYREFQ</sequence>
<dbReference type="RefSeq" id="WP_264455078.1">
    <property type="nucleotide sequence ID" value="NZ_CP083685.1"/>
</dbReference>
<reference evidence="1" key="1">
    <citation type="submission" date="2021-06" db="EMBL/GenBank/DDBJ databases">
        <title>Interrogation of the integrated mobile genetic elements in gut-associated Bacteroides with a consensus prediction approach.</title>
        <authorList>
            <person name="Campbell D.E."/>
            <person name="Leigh J.R."/>
            <person name="Kim T."/>
            <person name="England W."/>
            <person name="Whitaker R.J."/>
            <person name="Degnan P.H."/>
        </authorList>
    </citation>
    <scope>NUCLEOTIDE SEQUENCE</scope>
    <source>
        <strain evidence="1">VPI-3443</strain>
    </source>
</reference>
<protein>
    <submittedName>
        <fullName evidence="1">Uncharacterized protein</fullName>
    </submittedName>
</protein>
<dbReference type="AlphaFoldDB" id="A0AB38U929"/>
<dbReference type="EMBL" id="CP083685">
    <property type="protein sequence ID" value="UYU89386.1"/>
    <property type="molecule type" value="Genomic_DNA"/>
</dbReference>
<evidence type="ECO:0000313" key="1">
    <source>
        <dbReference type="EMBL" id="UYU89386.1"/>
    </source>
</evidence>
<evidence type="ECO:0000313" key="2">
    <source>
        <dbReference type="Proteomes" id="UP001162960"/>
    </source>
</evidence>